<protein>
    <recommendedName>
        <fullName evidence="1">Secretion system C-terminal sorting domain-containing protein</fullName>
    </recommendedName>
</protein>
<evidence type="ECO:0000313" key="2">
    <source>
        <dbReference type="EMBL" id="SVE53415.1"/>
    </source>
</evidence>
<dbReference type="EMBL" id="UINC01223992">
    <property type="protein sequence ID" value="SVE53415.1"/>
    <property type="molecule type" value="Genomic_DNA"/>
</dbReference>
<dbReference type="AlphaFoldDB" id="A0A383EAM8"/>
<sequence length="206" mass="23464">QISQDLYIAVFQLNGVGDEVAYRLGSSVIGPFGFFNIVWSAPETELDTDYFTYNAKAHPHLSNEEELLISYNVNSYEFSDHFSDGGLYRPRFISIPISEFDSSFSEVTQEFNLPSKISISRAYPNPFNPRINLELDIAERGILDISIHDLNGRFISKVHKGLINPGYHYFYWDGKNVITRNASSGIYFIKASINHSTTSKKILYLK</sequence>
<dbReference type="InterPro" id="IPR026444">
    <property type="entry name" value="Secre_tail"/>
</dbReference>
<feature type="non-terminal residue" evidence="2">
    <location>
        <position position="1"/>
    </location>
</feature>
<accession>A0A383EAM8</accession>
<feature type="domain" description="Secretion system C-terminal sorting" evidence="1">
    <location>
        <begin position="123"/>
        <end position="202"/>
    </location>
</feature>
<reference evidence="2" key="1">
    <citation type="submission" date="2018-05" db="EMBL/GenBank/DDBJ databases">
        <authorList>
            <person name="Lanie J.A."/>
            <person name="Ng W.-L."/>
            <person name="Kazmierczak K.M."/>
            <person name="Andrzejewski T.M."/>
            <person name="Davidsen T.M."/>
            <person name="Wayne K.J."/>
            <person name="Tettelin H."/>
            <person name="Glass J.I."/>
            <person name="Rusch D."/>
            <person name="Podicherti R."/>
            <person name="Tsui H.-C.T."/>
            <person name="Winkler M.E."/>
        </authorList>
    </citation>
    <scope>NUCLEOTIDE SEQUENCE</scope>
</reference>
<organism evidence="2">
    <name type="scientific">marine metagenome</name>
    <dbReference type="NCBI Taxonomy" id="408172"/>
    <lineage>
        <taxon>unclassified sequences</taxon>
        <taxon>metagenomes</taxon>
        <taxon>ecological metagenomes</taxon>
    </lineage>
</organism>
<dbReference type="Pfam" id="PF18962">
    <property type="entry name" value="Por_Secre_tail"/>
    <property type="match status" value="1"/>
</dbReference>
<name>A0A383EAM8_9ZZZZ</name>
<dbReference type="Gene3D" id="2.60.40.4070">
    <property type="match status" value="1"/>
</dbReference>
<proteinExistence type="predicted"/>
<dbReference type="NCBIfam" id="TIGR04183">
    <property type="entry name" value="Por_Secre_tail"/>
    <property type="match status" value="1"/>
</dbReference>
<gene>
    <name evidence="2" type="ORF">METZ01_LOCUS506269</name>
</gene>
<evidence type="ECO:0000259" key="1">
    <source>
        <dbReference type="Pfam" id="PF18962"/>
    </source>
</evidence>